<dbReference type="Proteomes" id="UP000237271">
    <property type="component" value="Unassembled WGS sequence"/>
</dbReference>
<gene>
    <name evidence="1" type="ORF">PHPALM_16803</name>
</gene>
<organism evidence="1 2">
    <name type="scientific">Phytophthora palmivora</name>
    <dbReference type="NCBI Taxonomy" id="4796"/>
    <lineage>
        <taxon>Eukaryota</taxon>
        <taxon>Sar</taxon>
        <taxon>Stramenopiles</taxon>
        <taxon>Oomycota</taxon>
        <taxon>Peronosporomycetes</taxon>
        <taxon>Peronosporales</taxon>
        <taxon>Peronosporaceae</taxon>
        <taxon>Phytophthora</taxon>
    </lineage>
</organism>
<evidence type="ECO:0000313" key="2">
    <source>
        <dbReference type="Proteomes" id="UP000237271"/>
    </source>
</evidence>
<accession>A0A2P4XNW3</accession>
<evidence type="ECO:0000313" key="1">
    <source>
        <dbReference type="EMBL" id="POM67238.1"/>
    </source>
</evidence>
<dbReference type="AlphaFoldDB" id="A0A2P4XNW3"/>
<dbReference type="OrthoDB" id="97887at2759"/>
<dbReference type="EMBL" id="NCKW01009458">
    <property type="protein sequence ID" value="POM67238.1"/>
    <property type="molecule type" value="Genomic_DNA"/>
</dbReference>
<proteinExistence type="predicted"/>
<protein>
    <submittedName>
        <fullName evidence="1">Uncharacterized protein</fullName>
    </submittedName>
</protein>
<sequence>MGNGNHFATIGIAANASDKKTDKGSDSITELLDFVLDVYGIDAVAQLYFYVFDHAPINIAIGKKTCVPRIGCASYRMKLAMQVLMEEHLDLLENVQG</sequence>
<comment type="caution">
    <text evidence="1">The sequence shown here is derived from an EMBL/GenBank/DDBJ whole genome shotgun (WGS) entry which is preliminary data.</text>
</comment>
<name>A0A2P4XNW3_9STRA</name>
<keyword evidence="2" id="KW-1185">Reference proteome</keyword>
<reference evidence="1 2" key="1">
    <citation type="journal article" date="2017" name="Genome Biol. Evol.">
        <title>Phytophthora megakarya and P. palmivora, closely related causal agents of cacao black pod rot, underwent increases in genome sizes and gene numbers by different mechanisms.</title>
        <authorList>
            <person name="Ali S.S."/>
            <person name="Shao J."/>
            <person name="Lary D.J."/>
            <person name="Kronmiller B."/>
            <person name="Shen D."/>
            <person name="Strem M.D."/>
            <person name="Amoako-Attah I."/>
            <person name="Akrofi A.Y."/>
            <person name="Begoude B.A."/>
            <person name="Ten Hoopen G.M."/>
            <person name="Coulibaly K."/>
            <person name="Kebe B.I."/>
            <person name="Melnick R.L."/>
            <person name="Guiltinan M.J."/>
            <person name="Tyler B.M."/>
            <person name="Meinhardt L.W."/>
            <person name="Bailey B.A."/>
        </authorList>
    </citation>
    <scope>NUCLEOTIDE SEQUENCE [LARGE SCALE GENOMIC DNA]</scope>
    <source>
        <strain evidence="2">sbr112.9</strain>
    </source>
</reference>